<accession>A0A1R0KQC2</accession>
<dbReference type="AlphaFoldDB" id="A0A1R0KQC2"/>
<dbReference type="Gene3D" id="2.170.16.10">
    <property type="entry name" value="Hedgehog/Intein (Hint) domain"/>
    <property type="match status" value="1"/>
</dbReference>
<dbReference type="InterPro" id="IPR030934">
    <property type="entry name" value="Intein_C"/>
</dbReference>
<evidence type="ECO:0000313" key="1">
    <source>
        <dbReference type="EMBL" id="OLZ49395.1"/>
    </source>
</evidence>
<evidence type="ECO:0000313" key="2">
    <source>
        <dbReference type="Proteomes" id="UP000187486"/>
    </source>
</evidence>
<gene>
    <name evidence="1" type="ORF">BS329_23665</name>
</gene>
<dbReference type="PROSITE" id="PS50818">
    <property type="entry name" value="INTEIN_C_TER"/>
    <property type="match status" value="1"/>
</dbReference>
<dbReference type="EMBL" id="MQUQ01000012">
    <property type="protein sequence ID" value="OLZ49395.1"/>
    <property type="molecule type" value="Genomic_DNA"/>
</dbReference>
<comment type="caution">
    <text evidence="1">The sequence shown here is derived from an EMBL/GenBank/DDBJ whole genome shotgun (WGS) entry which is preliminary data.</text>
</comment>
<name>A0A1R0KQC2_9PSEU</name>
<dbReference type="Proteomes" id="UP000187486">
    <property type="component" value="Unassembled WGS sequence"/>
</dbReference>
<keyword evidence="2" id="KW-1185">Reference proteome</keyword>
<organism evidence="1 2">
    <name type="scientific">Amycolatopsis coloradensis</name>
    <dbReference type="NCBI Taxonomy" id="76021"/>
    <lineage>
        <taxon>Bacteria</taxon>
        <taxon>Bacillati</taxon>
        <taxon>Actinomycetota</taxon>
        <taxon>Actinomycetes</taxon>
        <taxon>Pseudonocardiales</taxon>
        <taxon>Pseudonocardiaceae</taxon>
        <taxon>Amycolatopsis</taxon>
    </lineage>
</organism>
<dbReference type="RefSeq" id="WP_076163400.1">
    <property type="nucleotide sequence ID" value="NZ_JBEZVB010000050.1"/>
</dbReference>
<dbReference type="OrthoDB" id="291011at2"/>
<sequence>METGDHQDATVTGTRSWSETRRVYNLTVDTDHTYYVVAGQTPVLTHNCGGLDWGRAKIQQNGVDAVERHLQPFTDGGPLESAEQGMLNRLRSISNGDFAPTSHDLRFYTHELRESVLYRKSGYPSGQPDDDSYELWDKLHTQSLVDYGLTRAGAPSDLYHPSVR</sequence>
<protein>
    <submittedName>
        <fullName evidence="1">Uncharacterized protein</fullName>
    </submittedName>
</protein>
<reference evidence="1 2" key="1">
    <citation type="submission" date="2016-01" db="EMBL/GenBank/DDBJ databases">
        <title>Amycolatopsis coloradensis genome sequencing and assembly.</title>
        <authorList>
            <person name="Mayilraj S."/>
        </authorList>
    </citation>
    <scope>NUCLEOTIDE SEQUENCE [LARGE SCALE GENOMIC DNA]</scope>
    <source>
        <strain evidence="1 2">DSM 44225</strain>
    </source>
</reference>
<proteinExistence type="predicted"/>
<dbReference type="NCBIfam" id="TIGR01443">
    <property type="entry name" value="intein_Cterm"/>
    <property type="match status" value="1"/>
</dbReference>